<feature type="region of interest" description="Disordered" evidence="1">
    <location>
        <begin position="28"/>
        <end position="128"/>
    </location>
</feature>
<comment type="caution">
    <text evidence="3">The sequence shown here is derived from an EMBL/GenBank/DDBJ whole genome shotgun (WGS) entry which is preliminary data.</text>
</comment>
<keyword evidence="4" id="KW-1185">Reference proteome</keyword>
<evidence type="ECO:0008006" key="5">
    <source>
        <dbReference type="Google" id="ProtNLM"/>
    </source>
</evidence>
<accession>A0A841J5K0</accession>
<evidence type="ECO:0000256" key="1">
    <source>
        <dbReference type="SAM" id="MobiDB-lite"/>
    </source>
</evidence>
<sequence>MTKRRSYSLRALTIAGAILLLPGIAAAQGQATGQASPQPPMSASGGGMPAGGMMEKHDGMAGMPMNDGMQMPSATPPMAKGKPGCCGMKKMPMAKSKHAKHRRHAKPAAAKRAPMPAADKPMPMQDDM</sequence>
<dbReference type="EMBL" id="JACIJP010000009">
    <property type="protein sequence ID" value="MBB6125622.1"/>
    <property type="molecule type" value="Genomic_DNA"/>
</dbReference>
<evidence type="ECO:0000256" key="2">
    <source>
        <dbReference type="SAM" id="SignalP"/>
    </source>
</evidence>
<feature type="chain" id="PRO_5032390355" description="Pentapeptide MXKDX repeat protein" evidence="2">
    <location>
        <begin position="28"/>
        <end position="128"/>
    </location>
</feature>
<evidence type="ECO:0000313" key="4">
    <source>
        <dbReference type="Proteomes" id="UP000552700"/>
    </source>
</evidence>
<feature type="compositionally biased region" description="Low complexity" evidence="1">
    <location>
        <begin position="80"/>
        <end position="94"/>
    </location>
</feature>
<feature type="compositionally biased region" description="Low complexity" evidence="1">
    <location>
        <begin position="107"/>
        <end position="128"/>
    </location>
</feature>
<protein>
    <recommendedName>
        <fullName evidence="5">Pentapeptide MXKDX repeat protein</fullName>
    </recommendedName>
</protein>
<dbReference type="AlphaFoldDB" id="A0A841J5K0"/>
<proteinExistence type="predicted"/>
<feature type="compositionally biased region" description="Basic residues" evidence="1">
    <location>
        <begin position="95"/>
        <end position="106"/>
    </location>
</feature>
<evidence type="ECO:0000313" key="3">
    <source>
        <dbReference type="EMBL" id="MBB6125622.1"/>
    </source>
</evidence>
<name>A0A841J5K0_9SPHN</name>
<reference evidence="3 4" key="1">
    <citation type="submission" date="2020-08" db="EMBL/GenBank/DDBJ databases">
        <title>Genomic Encyclopedia of Type Strains, Phase IV (KMG-IV): sequencing the most valuable type-strain genomes for metagenomic binning, comparative biology and taxonomic classification.</title>
        <authorList>
            <person name="Goeker M."/>
        </authorList>
    </citation>
    <scope>NUCLEOTIDE SEQUENCE [LARGE SCALE GENOMIC DNA]</scope>
    <source>
        <strain evidence="3 4">DSM 102255</strain>
    </source>
</reference>
<keyword evidence="2" id="KW-0732">Signal</keyword>
<dbReference type="Proteomes" id="UP000552700">
    <property type="component" value="Unassembled WGS sequence"/>
</dbReference>
<gene>
    <name evidence="3" type="ORF">FHS92_003386</name>
</gene>
<feature type="signal peptide" evidence="2">
    <location>
        <begin position="1"/>
        <end position="27"/>
    </location>
</feature>
<organism evidence="3 4">
    <name type="scientific">Sphingobium subterraneum</name>
    <dbReference type="NCBI Taxonomy" id="627688"/>
    <lineage>
        <taxon>Bacteria</taxon>
        <taxon>Pseudomonadati</taxon>
        <taxon>Pseudomonadota</taxon>
        <taxon>Alphaproteobacteria</taxon>
        <taxon>Sphingomonadales</taxon>
        <taxon>Sphingomonadaceae</taxon>
        <taxon>Sphingobium</taxon>
    </lineage>
</organism>